<keyword evidence="16" id="KW-1185">Reference proteome</keyword>
<comment type="cofactor">
    <cofactor evidence="1 13">
        <name>heme</name>
        <dbReference type="ChEBI" id="CHEBI:30413"/>
    </cofactor>
</comment>
<evidence type="ECO:0000256" key="1">
    <source>
        <dbReference type="ARBA" id="ARBA00001971"/>
    </source>
</evidence>
<keyword evidence="8" id="KW-1133">Transmembrane helix</keyword>
<dbReference type="PRINTS" id="PR00463">
    <property type="entry name" value="EP450I"/>
</dbReference>
<evidence type="ECO:0000256" key="9">
    <source>
        <dbReference type="ARBA" id="ARBA00023002"/>
    </source>
</evidence>
<comment type="subcellular location">
    <subcellularLocation>
        <location evidence="2">Membrane</location>
    </subcellularLocation>
</comment>
<dbReference type="GO" id="GO:0020037">
    <property type="term" value="F:heme binding"/>
    <property type="evidence" value="ECO:0007669"/>
    <property type="project" value="InterPro"/>
</dbReference>
<sequence>MAVRHCSQLFTIINATLTVSFTGATETVGMTVLTCMMVMALNLDKQRLAQEEIDRVVGGDRMPNISDRADLPYVDAVIKETMRWQPALPLGFPRATTRDDDYNGYHIPKSTYVFANTWYISREHNEKYDPDEFIPEQFLNPDEPVRDPWSYAFGFGRRVCPGRYLAEDTVFILIVTILAMFKLEPLAEGELTPKFTLTIIWSVIISIPVIFTDPRISYPKPFKCRIIPRSEAKARLILSKSMSAI</sequence>
<evidence type="ECO:0000256" key="2">
    <source>
        <dbReference type="ARBA" id="ARBA00004370"/>
    </source>
</evidence>
<dbReference type="Pfam" id="PF00067">
    <property type="entry name" value="p450"/>
    <property type="match status" value="1"/>
</dbReference>
<dbReference type="PROSITE" id="PS00086">
    <property type="entry name" value="CYTOCHROME_P450"/>
    <property type="match status" value="1"/>
</dbReference>
<evidence type="ECO:0000256" key="13">
    <source>
        <dbReference type="PIRSR" id="PIRSR602401-1"/>
    </source>
</evidence>
<dbReference type="GO" id="GO:0005506">
    <property type="term" value="F:iron ion binding"/>
    <property type="evidence" value="ECO:0007669"/>
    <property type="project" value="InterPro"/>
</dbReference>
<evidence type="ECO:0000256" key="12">
    <source>
        <dbReference type="ARBA" id="ARBA00023136"/>
    </source>
</evidence>
<comment type="similarity">
    <text evidence="4 14">Belongs to the cytochrome P450 family.</text>
</comment>
<dbReference type="Gene3D" id="1.10.630.10">
    <property type="entry name" value="Cytochrome P450"/>
    <property type="match status" value="1"/>
</dbReference>
<dbReference type="PANTHER" id="PTHR46300:SF2">
    <property type="entry name" value="CYTOCHROME P450 MONOOXYGENASE ALNH-RELATED"/>
    <property type="match status" value="1"/>
</dbReference>
<comment type="pathway">
    <text evidence="3">Secondary metabolite biosynthesis.</text>
</comment>
<name>A0A8E2DED2_9APHY</name>
<keyword evidence="11 14" id="KW-0503">Monooxygenase</keyword>
<evidence type="ECO:0000256" key="3">
    <source>
        <dbReference type="ARBA" id="ARBA00005179"/>
    </source>
</evidence>
<dbReference type="GO" id="GO:0016020">
    <property type="term" value="C:membrane"/>
    <property type="evidence" value="ECO:0007669"/>
    <property type="project" value="UniProtKB-SubCell"/>
</dbReference>
<evidence type="ECO:0000256" key="5">
    <source>
        <dbReference type="ARBA" id="ARBA00022617"/>
    </source>
</evidence>
<dbReference type="Proteomes" id="UP000250043">
    <property type="component" value="Unassembled WGS sequence"/>
</dbReference>
<dbReference type="EMBL" id="KV722816">
    <property type="protein sequence ID" value="OCH83786.1"/>
    <property type="molecule type" value="Genomic_DNA"/>
</dbReference>
<evidence type="ECO:0000256" key="4">
    <source>
        <dbReference type="ARBA" id="ARBA00010617"/>
    </source>
</evidence>
<keyword evidence="9 14" id="KW-0560">Oxidoreductase</keyword>
<dbReference type="InterPro" id="IPR017972">
    <property type="entry name" value="Cyt_P450_CS"/>
</dbReference>
<dbReference type="InterPro" id="IPR036396">
    <property type="entry name" value="Cyt_P450_sf"/>
</dbReference>
<gene>
    <name evidence="15" type="ORF">OBBRIDRAFT_742708</name>
</gene>
<evidence type="ECO:0000256" key="10">
    <source>
        <dbReference type="ARBA" id="ARBA00023004"/>
    </source>
</evidence>
<evidence type="ECO:0000256" key="14">
    <source>
        <dbReference type="RuleBase" id="RU000461"/>
    </source>
</evidence>
<accession>A0A8E2DED2</accession>
<dbReference type="InterPro" id="IPR050364">
    <property type="entry name" value="Cytochrome_P450_fung"/>
</dbReference>
<dbReference type="SUPFAM" id="SSF48264">
    <property type="entry name" value="Cytochrome P450"/>
    <property type="match status" value="1"/>
</dbReference>
<keyword evidence="6" id="KW-0812">Transmembrane</keyword>
<feature type="binding site" description="axial binding residue" evidence="13">
    <location>
        <position position="160"/>
    </location>
    <ligand>
        <name>heme</name>
        <dbReference type="ChEBI" id="CHEBI:30413"/>
    </ligand>
    <ligandPart>
        <name>Fe</name>
        <dbReference type="ChEBI" id="CHEBI:18248"/>
    </ligandPart>
</feature>
<keyword evidence="7 13" id="KW-0479">Metal-binding</keyword>
<dbReference type="GO" id="GO:0016705">
    <property type="term" value="F:oxidoreductase activity, acting on paired donors, with incorporation or reduction of molecular oxygen"/>
    <property type="evidence" value="ECO:0007669"/>
    <property type="project" value="InterPro"/>
</dbReference>
<evidence type="ECO:0000256" key="11">
    <source>
        <dbReference type="ARBA" id="ARBA00023033"/>
    </source>
</evidence>
<evidence type="ECO:0000256" key="7">
    <source>
        <dbReference type="ARBA" id="ARBA00022723"/>
    </source>
</evidence>
<dbReference type="OrthoDB" id="2789670at2759"/>
<proteinExistence type="inferred from homology"/>
<evidence type="ECO:0000313" key="16">
    <source>
        <dbReference type="Proteomes" id="UP000250043"/>
    </source>
</evidence>
<reference evidence="15 16" key="1">
    <citation type="submission" date="2016-07" db="EMBL/GenBank/DDBJ databases">
        <title>Draft genome of the white-rot fungus Obba rivulosa 3A-2.</title>
        <authorList>
            <consortium name="DOE Joint Genome Institute"/>
            <person name="Miettinen O."/>
            <person name="Riley R."/>
            <person name="Acob R."/>
            <person name="Barry K."/>
            <person name="Cullen D."/>
            <person name="De Vries R."/>
            <person name="Hainaut M."/>
            <person name="Hatakka A."/>
            <person name="Henrissat B."/>
            <person name="Hilden K."/>
            <person name="Kuo R."/>
            <person name="Labutti K."/>
            <person name="Lipzen A."/>
            <person name="Makela M.R."/>
            <person name="Sandor L."/>
            <person name="Spatafora J.W."/>
            <person name="Grigoriev I.V."/>
            <person name="Hibbett D.S."/>
        </authorList>
    </citation>
    <scope>NUCLEOTIDE SEQUENCE [LARGE SCALE GENOMIC DNA]</scope>
    <source>
        <strain evidence="15 16">3A-2</strain>
    </source>
</reference>
<organism evidence="15 16">
    <name type="scientific">Obba rivulosa</name>
    <dbReference type="NCBI Taxonomy" id="1052685"/>
    <lineage>
        <taxon>Eukaryota</taxon>
        <taxon>Fungi</taxon>
        <taxon>Dikarya</taxon>
        <taxon>Basidiomycota</taxon>
        <taxon>Agaricomycotina</taxon>
        <taxon>Agaricomycetes</taxon>
        <taxon>Polyporales</taxon>
        <taxon>Gelatoporiaceae</taxon>
        <taxon>Obba</taxon>
    </lineage>
</organism>
<dbReference type="AlphaFoldDB" id="A0A8E2DED2"/>
<keyword evidence="12" id="KW-0472">Membrane</keyword>
<keyword evidence="10 13" id="KW-0408">Iron</keyword>
<keyword evidence="5 13" id="KW-0349">Heme</keyword>
<dbReference type="PANTHER" id="PTHR46300">
    <property type="entry name" value="P450, PUTATIVE (EUROFUNG)-RELATED-RELATED"/>
    <property type="match status" value="1"/>
</dbReference>
<protein>
    <submittedName>
        <fullName evidence="15">Cytochrome P450</fullName>
    </submittedName>
</protein>
<dbReference type="InterPro" id="IPR001128">
    <property type="entry name" value="Cyt_P450"/>
</dbReference>
<dbReference type="InterPro" id="IPR002401">
    <property type="entry name" value="Cyt_P450_E_grp-I"/>
</dbReference>
<evidence type="ECO:0000256" key="6">
    <source>
        <dbReference type="ARBA" id="ARBA00022692"/>
    </source>
</evidence>
<dbReference type="GO" id="GO:0004497">
    <property type="term" value="F:monooxygenase activity"/>
    <property type="evidence" value="ECO:0007669"/>
    <property type="project" value="UniProtKB-KW"/>
</dbReference>
<dbReference type="PRINTS" id="PR00385">
    <property type="entry name" value="P450"/>
</dbReference>
<evidence type="ECO:0000256" key="8">
    <source>
        <dbReference type="ARBA" id="ARBA00022989"/>
    </source>
</evidence>
<evidence type="ECO:0000313" key="15">
    <source>
        <dbReference type="EMBL" id="OCH83786.1"/>
    </source>
</evidence>